<dbReference type="EMBL" id="JAWDID010000004">
    <property type="protein sequence ID" value="MDU0339057.1"/>
    <property type="molecule type" value="Genomic_DNA"/>
</dbReference>
<sequence>MSMRRPDLTGRLDFATFAREFNRCLEQDRTIAVPYWQSIVAAVPPTLQDFLWRVVETRLSPRAEARLRALPAARDLYSEILNVRFRRPAGLRPQFRTPKQEFDSYAAIYWRFASPAARFDLNFGRLVMLSLRTESSTLAHRGKGSYDDTLVIMRRCGRFRHLAIFPICTEPGAQYSQRASTTTDKRYRGVKFSKTEGNDIDKDGIRDAGRLTEGTYQYFEKRGGHLGNRAFIVGIDQVVERDTDGDGRFTEQDRKRIDPKGAGKTMYIHQGGADTVLEPNTWSAGCQTIPKNRYANFLKAVGKPNSFYYVLVNAAA</sequence>
<evidence type="ECO:0000313" key="1">
    <source>
        <dbReference type="EMBL" id="MDU0339057.1"/>
    </source>
</evidence>
<dbReference type="RefSeq" id="WP_066467277.1">
    <property type="nucleotide sequence ID" value="NZ_JAWDID010000004.1"/>
</dbReference>
<organism evidence="1 2">
    <name type="scientific">Bosea rubneri</name>
    <dbReference type="NCBI Taxonomy" id="3075434"/>
    <lineage>
        <taxon>Bacteria</taxon>
        <taxon>Pseudomonadati</taxon>
        <taxon>Pseudomonadota</taxon>
        <taxon>Alphaproteobacteria</taxon>
        <taxon>Hyphomicrobiales</taxon>
        <taxon>Boseaceae</taxon>
        <taxon>Bosea</taxon>
    </lineage>
</organism>
<proteinExistence type="predicted"/>
<name>A0ABU3S3R5_9HYPH</name>
<protein>
    <recommendedName>
        <fullName evidence="3">YkuD domain-containing protein</fullName>
    </recommendedName>
</protein>
<accession>A0ABU3S3R5</accession>
<gene>
    <name evidence="1" type="ORF">RKE40_04160</name>
</gene>
<evidence type="ECO:0000313" key="2">
    <source>
        <dbReference type="Proteomes" id="UP001254257"/>
    </source>
</evidence>
<reference evidence="1 2" key="1">
    <citation type="submission" date="2023-09" db="EMBL/GenBank/DDBJ databases">
        <title>Whole genome shotgun sequencing (WGS) of Bosea sp. ZW T0_25, isolated from stored onions (Allium cepa).</title>
        <authorList>
            <person name="Stoll D.A."/>
            <person name="Huch M."/>
        </authorList>
    </citation>
    <scope>NUCLEOTIDE SEQUENCE [LARGE SCALE GENOMIC DNA]</scope>
    <source>
        <strain evidence="1 2">ZW T0_25</strain>
    </source>
</reference>
<evidence type="ECO:0008006" key="3">
    <source>
        <dbReference type="Google" id="ProtNLM"/>
    </source>
</evidence>
<keyword evidence="2" id="KW-1185">Reference proteome</keyword>
<dbReference type="Proteomes" id="UP001254257">
    <property type="component" value="Unassembled WGS sequence"/>
</dbReference>
<comment type="caution">
    <text evidence="1">The sequence shown here is derived from an EMBL/GenBank/DDBJ whole genome shotgun (WGS) entry which is preliminary data.</text>
</comment>